<dbReference type="GO" id="GO:0016301">
    <property type="term" value="F:kinase activity"/>
    <property type="evidence" value="ECO:0007669"/>
    <property type="project" value="UniProtKB-KW"/>
</dbReference>
<proteinExistence type="inferred from homology"/>
<evidence type="ECO:0000256" key="3">
    <source>
        <dbReference type="ARBA" id="ARBA00022741"/>
    </source>
</evidence>
<organism evidence="6 7">
    <name type="scientific">Halopolyspora algeriensis</name>
    <dbReference type="NCBI Taxonomy" id="1500506"/>
    <lineage>
        <taxon>Bacteria</taxon>
        <taxon>Bacillati</taxon>
        <taxon>Actinomycetota</taxon>
        <taxon>Actinomycetes</taxon>
        <taxon>Actinomycetes incertae sedis</taxon>
        <taxon>Halopolyspora</taxon>
    </lineage>
</organism>
<dbReference type="EMBL" id="QPJC01000008">
    <property type="protein sequence ID" value="RCW42846.1"/>
    <property type="molecule type" value="Genomic_DNA"/>
</dbReference>
<dbReference type="OrthoDB" id="9795390at2"/>
<evidence type="ECO:0000313" key="7">
    <source>
        <dbReference type="Proteomes" id="UP000253495"/>
    </source>
</evidence>
<evidence type="ECO:0000256" key="2">
    <source>
        <dbReference type="ARBA" id="ARBA00022679"/>
    </source>
</evidence>
<dbReference type="InterPro" id="IPR004147">
    <property type="entry name" value="ABC1_dom"/>
</dbReference>
<name>A0A368VSA0_9ACTN</name>
<sequence>MTDVPRRAAQRTAKLASLPFGAAGRMAAGWGRRLTGHDAAEVNAEVSARTAEQLFAVLGQLKGGAMKFGQALSVFEAAVPDEMAEPYREALSKLQSAAPPMSESSVQHTLDQQLGSAWHERFAEFDETPAAAASIGQVHRARWHDGREVAVKIQYPGADEALRSDLRQLARFSRLFQSLAPGAEIKPLLGELQDRMVEELDYRTEAENQRAFAAAFDGDEQVCVPRVVASSPKVMVTEWVTGTPFSRIIADGTREQRDEAGRLLSEFHFSSPARAGLLHADPHPGNFMLLADGRLSVIDFGAVSRLPEGLPSTMGRMLRLALEDRSEELLELLRNDRFVHTDSALRAEDVQAYLGPFVDPVRTETFHFTRSWMQQQADRVGDLRSPDFRTGRSLNLPPDYLLIHRVTLGATGILCQLDAEVRARDIIATWQPGFAD</sequence>
<dbReference type="PANTHER" id="PTHR43851:SF3">
    <property type="entry name" value="COENZYME Q8"/>
    <property type="match status" value="1"/>
</dbReference>
<keyword evidence="7" id="KW-1185">Reference proteome</keyword>
<evidence type="ECO:0000259" key="5">
    <source>
        <dbReference type="Pfam" id="PF03109"/>
    </source>
</evidence>
<reference evidence="6 7" key="1">
    <citation type="submission" date="2018-07" db="EMBL/GenBank/DDBJ databases">
        <title>Genomic Encyclopedia of Type Strains, Phase III (KMG-III): the genomes of soil and plant-associated and newly described type strains.</title>
        <authorList>
            <person name="Whitman W."/>
        </authorList>
    </citation>
    <scope>NUCLEOTIDE SEQUENCE [LARGE SCALE GENOMIC DNA]</scope>
    <source>
        <strain evidence="6 7">CECT 8575</strain>
    </source>
</reference>
<feature type="domain" description="ABC1 atypical kinase-like" evidence="5">
    <location>
        <begin position="93"/>
        <end position="328"/>
    </location>
</feature>
<dbReference type="CDD" id="cd13970">
    <property type="entry name" value="ABC1_ADCK3"/>
    <property type="match status" value="1"/>
</dbReference>
<keyword evidence="3" id="KW-0547">Nucleotide-binding</keyword>
<gene>
    <name evidence="6" type="ORF">DFQ14_108102</name>
</gene>
<comment type="similarity">
    <text evidence="1">Belongs to the protein kinase superfamily. ADCK protein kinase family.</text>
</comment>
<keyword evidence="6" id="KW-0418">Kinase</keyword>
<evidence type="ECO:0000313" key="6">
    <source>
        <dbReference type="EMBL" id="RCW42846.1"/>
    </source>
</evidence>
<evidence type="ECO:0000256" key="4">
    <source>
        <dbReference type="ARBA" id="ARBA00022840"/>
    </source>
</evidence>
<protein>
    <submittedName>
        <fullName evidence="6">Putative unusual protein kinase regulating ubiquinone biosynthesis (AarF/ABC1/UbiB family)</fullName>
    </submittedName>
</protein>
<dbReference type="RefSeq" id="WP_114453641.1">
    <property type="nucleotide sequence ID" value="NZ_QPJC01000008.1"/>
</dbReference>
<dbReference type="GO" id="GO:0005524">
    <property type="term" value="F:ATP binding"/>
    <property type="evidence" value="ECO:0007669"/>
    <property type="project" value="UniProtKB-KW"/>
</dbReference>
<dbReference type="SUPFAM" id="SSF56112">
    <property type="entry name" value="Protein kinase-like (PK-like)"/>
    <property type="match status" value="1"/>
</dbReference>
<evidence type="ECO:0000256" key="1">
    <source>
        <dbReference type="ARBA" id="ARBA00009670"/>
    </source>
</evidence>
<dbReference type="Proteomes" id="UP000253495">
    <property type="component" value="Unassembled WGS sequence"/>
</dbReference>
<keyword evidence="4" id="KW-0067">ATP-binding</keyword>
<dbReference type="Pfam" id="PF03109">
    <property type="entry name" value="ABC1"/>
    <property type="match status" value="1"/>
</dbReference>
<keyword evidence="6" id="KW-0830">Ubiquinone</keyword>
<keyword evidence="2" id="KW-0808">Transferase</keyword>
<comment type="caution">
    <text evidence="6">The sequence shown here is derived from an EMBL/GenBank/DDBJ whole genome shotgun (WGS) entry which is preliminary data.</text>
</comment>
<accession>A0A368VSA0</accession>
<dbReference type="InterPro" id="IPR034646">
    <property type="entry name" value="ADCK3_dom"/>
</dbReference>
<dbReference type="PANTHER" id="PTHR43851">
    <property type="match status" value="1"/>
</dbReference>
<dbReference type="AlphaFoldDB" id="A0A368VSA0"/>
<dbReference type="InterPro" id="IPR011009">
    <property type="entry name" value="Kinase-like_dom_sf"/>
</dbReference>
<dbReference type="InterPro" id="IPR051409">
    <property type="entry name" value="Atypical_kinase_ADCK"/>
</dbReference>